<keyword evidence="10" id="KW-1185">Reference proteome</keyword>
<dbReference type="EMBL" id="JAUJYO010000011">
    <property type="protein sequence ID" value="KAK1303633.1"/>
    <property type="molecule type" value="Genomic_DNA"/>
</dbReference>
<dbReference type="InterPro" id="IPR020846">
    <property type="entry name" value="MFS_dom"/>
</dbReference>
<dbReference type="PROSITE" id="PS00217">
    <property type="entry name" value="SUGAR_TRANSPORT_2"/>
    <property type="match status" value="1"/>
</dbReference>
<dbReference type="PANTHER" id="PTHR23500">
    <property type="entry name" value="SOLUTE CARRIER FAMILY 2, FACILITATED GLUCOSE TRANSPORTER"/>
    <property type="match status" value="1"/>
</dbReference>
<dbReference type="Gene3D" id="1.20.1250.20">
    <property type="entry name" value="MFS general substrate transporter like domains"/>
    <property type="match status" value="2"/>
</dbReference>
<evidence type="ECO:0000256" key="4">
    <source>
        <dbReference type="ARBA" id="ARBA00022692"/>
    </source>
</evidence>
<dbReference type="Proteomes" id="UP001180020">
    <property type="component" value="Unassembled WGS sequence"/>
</dbReference>
<gene>
    <name evidence="9" type="primary">STP4</name>
    <name evidence="9" type="ORF">QJS10_CPB11g00270</name>
</gene>
<evidence type="ECO:0000256" key="3">
    <source>
        <dbReference type="ARBA" id="ARBA00022448"/>
    </source>
</evidence>
<evidence type="ECO:0000256" key="1">
    <source>
        <dbReference type="ARBA" id="ARBA00004141"/>
    </source>
</evidence>
<evidence type="ECO:0000313" key="9">
    <source>
        <dbReference type="EMBL" id="KAK1303633.1"/>
    </source>
</evidence>
<dbReference type="PROSITE" id="PS50850">
    <property type="entry name" value="MFS"/>
    <property type="match status" value="1"/>
</dbReference>
<accession>A0AAV9DT00</accession>
<feature type="transmembrane region" description="Helical" evidence="7">
    <location>
        <begin position="6"/>
        <end position="23"/>
    </location>
</feature>
<evidence type="ECO:0000256" key="2">
    <source>
        <dbReference type="ARBA" id="ARBA00010992"/>
    </source>
</evidence>
<reference evidence="9" key="2">
    <citation type="submission" date="2023-06" db="EMBL/GenBank/DDBJ databases">
        <authorList>
            <person name="Ma L."/>
            <person name="Liu K.-W."/>
            <person name="Li Z."/>
            <person name="Hsiao Y.-Y."/>
            <person name="Qi Y."/>
            <person name="Fu T."/>
            <person name="Tang G."/>
            <person name="Zhang D."/>
            <person name="Sun W.-H."/>
            <person name="Liu D.-K."/>
            <person name="Li Y."/>
            <person name="Chen G.-Z."/>
            <person name="Liu X.-D."/>
            <person name="Liao X.-Y."/>
            <person name="Jiang Y.-T."/>
            <person name="Yu X."/>
            <person name="Hao Y."/>
            <person name="Huang J."/>
            <person name="Zhao X.-W."/>
            <person name="Ke S."/>
            <person name="Chen Y.-Y."/>
            <person name="Wu W.-L."/>
            <person name="Hsu J.-L."/>
            <person name="Lin Y.-F."/>
            <person name="Huang M.-D."/>
            <person name="Li C.-Y."/>
            <person name="Huang L."/>
            <person name="Wang Z.-W."/>
            <person name="Zhao X."/>
            <person name="Zhong W.-Y."/>
            <person name="Peng D.-H."/>
            <person name="Ahmad S."/>
            <person name="Lan S."/>
            <person name="Zhang J.-S."/>
            <person name="Tsai W.-C."/>
            <person name="Van De Peer Y."/>
            <person name="Liu Z.-J."/>
        </authorList>
    </citation>
    <scope>NUCLEOTIDE SEQUENCE</scope>
    <source>
        <strain evidence="9">CP</strain>
        <tissue evidence="9">Leaves</tissue>
    </source>
</reference>
<keyword evidence="9" id="KW-0762">Sugar transport</keyword>
<dbReference type="InterPro" id="IPR005828">
    <property type="entry name" value="MFS_sugar_transport-like"/>
</dbReference>
<dbReference type="Pfam" id="PF00083">
    <property type="entry name" value="Sugar_tr"/>
    <property type="match status" value="2"/>
</dbReference>
<dbReference type="GO" id="GO:0015144">
    <property type="term" value="F:carbohydrate transmembrane transporter activity"/>
    <property type="evidence" value="ECO:0007669"/>
    <property type="project" value="InterPro"/>
</dbReference>
<feature type="transmembrane region" description="Helical" evidence="7">
    <location>
        <begin position="107"/>
        <end position="131"/>
    </location>
</feature>
<keyword evidence="6 7" id="KW-0472">Membrane</keyword>
<evidence type="ECO:0000313" key="10">
    <source>
        <dbReference type="Proteomes" id="UP001180020"/>
    </source>
</evidence>
<feature type="domain" description="Major facilitator superfamily (MFS) profile" evidence="8">
    <location>
        <begin position="1"/>
        <end position="221"/>
    </location>
</feature>
<dbReference type="InterPro" id="IPR005829">
    <property type="entry name" value="Sugar_transporter_CS"/>
</dbReference>
<evidence type="ECO:0000259" key="8">
    <source>
        <dbReference type="PROSITE" id="PS50850"/>
    </source>
</evidence>
<dbReference type="PANTHER" id="PTHR23500:SF574">
    <property type="entry name" value="SUGAR TRANSPORT PROTEIN 1"/>
    <property type="match status" value="1"/>
</dbReference>
<keyword evidence="3" id="KW-0813">Transport</keyword>
<comment type="subcellular location">
    <subcellularLocation>
        <location evidence="1">Membrane</location>
        <topology evidence="1">Multi-pass membrane protein</topology>
    </subcellularLocation>
</comment>
<name>A0AAV9DT00_ACOCL</name>
<feature type="transmembrane region" description="Helical" evidence="7">
    <location>
        <begin position="143"/>
        <end position="164"/>
    </location>
</feature>
<keyword evidence="5 7" id="KW-1133">Transmembrane helix</keyword>
<comment type="caution">
    <text evidence="9">The sequence shown here is derived from an EMBL/GenBank/DDBJ whole genome shotgun (WGS) entry which is preliminary data.</text>
</comment>
<reference evidence="9" key="1">
    <citation type="journal article" date="2023" name="Nat. Commun.">
        <title>Diploid and tetraploid genomes of Acorus and the evolution of monocots.</title>
        <authorList>
            <person name="Ma L."/>
            <person name="Liu K.W."/>
            <person name="Li Z."/>
            <person name="Hsiao Y.Y."/>
            <person name="Qi Y."/>
            <person name="Fu T."/>
            <person name="Tang G.D."/>
            <person name="Zhang D."/>
            <person name="Sun W.H."/>
            <person name="Liu D.K."/>
            <person name="Li Y."/>
            <person name="Chen G.Z."/>
            <person name="Liu X.D."/>
            <person name="Liao X.Y."/>
            <person name="Jiang Y.T."/>
            <person name="Yu X."/>
            <person name="Hao Y."/>
            <person name="Huang J."/>
            <person name="Zhao X.W."/>
            <person name="Ke S."/>
            <person name="Chen Y.Y."/>
            <person name="Wu W.L."/>
            <person name="Hsu J.L."/>
            <person name="Lin Y.F."/>
            <person name="Huang M.D."/>
            <person name="Li C.Y."/>
            <person name="Huang L."/>
            <person name="Wang Z.W."/>
            <person name="Zhao X."/>
            <person name="Zhong W.Y."/>
            <person name="Peng D.H."/>
            <person name="Ahmad S."/>
            <person name="Lan S."/>
            <person name="Zhang J.S."/>
            <person name="Tsai W.C."/>
            <person name="Van de Peer Y."/>
            <person name="Liu Z.J."/>
        </authorList>
    </citation>
    <scope>NUCLEOTIDE SEQUENCE</scope>
    <source>
        <strain evidence="9">CP</strain>
    </source>
</reference>
<proteinExistence type="inferred from homology"/>
<feature type="transmembrane region" description="Helical" evidence="7">
    <location>
        <begin position="35"/>
        <end position="55"/>
    </location>
</feature>
<dbReference type="InterPro" id="IPR036259">
    <property type="entry name" value="MFS_trans_sf"/>
</dbReference>
<sequence length="221" mass="24621">MLNMIFTQMSIIGIFTTNTINYFTSKNKSDDGWRISLGLVVVPTLIITIGSLFLFDTPNWSPPLKSMEEHMEKGVQSPSADGYDYPILSAVYQDQWYGHQPFSHNPVALIIGCVLLGINHGFINHFMPFYISEMTPENHRDMLNMIFTQMSIIGIFTTNTINYFTSKNKSDDGWRISLGLAAVPSLIITIGSLFLFDTPTLLSTTNAMSKPGMCSIASTTP</sequence>
<dbReference type="GO" id="GO:0016020">
    <property type="term" value="C:membrane"/>
    <property type="evidence" value="ECO:0007669"/>
    <property type="project" value="UniProtKB-SubCell"/>
</dbReference>
<evidence type="ECO:0000256" key="5">
    <source>
        <dbReference type="ARBA" id="ARBA00022989"/>
    </source>
</evidence>
<dbReference type="AlphaFoldDB" id="A0AAV9DT00"/>
<evidence type="ECO:0000256" key="6">
    <source>
        <dbReference type="ARBA" id="ARBA00023136"/>
    </source>
</evidence>
<organism evidence="9 10">
    <name type="scientific">Acorus calamus</name>
    <name type="common">Sweet flag</name>
    <dbReference type="NCBI Taxonomy" id="4465"/>
    <lineage>
        <taxon>Eukaryota</taxon>
        <taxon>Viridiplantae</taxon>
        <taxon>Streptophyta</taxon>
        <taxon>Embryophyta</taxon>
        <taxon>Tracheophyta</taxon>
        <taxon>Spermatophyta</taxon>
        <taxon>Magnoliopsida</taxon>
        <taxon>Liliopsida</taxon>
        <taxon>Acoraceae</taxon>
        <taxon>Acorus</taxon>
    </lineage>
</organism>
<feature type="transmembrane region" description="Helical" evidence="7">
    <location>
        <begin position="176"/>
        <end position="196"/>
    </location>
</feature>
<dbReference type="SUPFAM" id="SSF103473">
    <property type="entry name" value="MFS general substrate transporter"/>
    <property type="match status" value="1"/>
</dbReference>
<comment type="similarity">
    <text evidence="2">Belongs to the major facilitator superfamily. Sugar transporter (TC 2.A.1.1) family.</text>
</comment>
<protein>
    <submittedName>
        <fullName evidence="9">Sugar transport protein 4</fullName>
    </submittedName>
</protein>
<dbReference type="InterPro" id="IPR045262">
    <property type="entry name" value="STP/PLT_plant"/>
</dbReference>
<keyword evidence="4 7" id="KW-0812">Transmembrane</keyword>
<evidence type="ECO:0000256" key="7">
    <source>
        <dbReference type="SAM" id="Phobius"/>
    </source>
</evidence>